<dbReference type="PROSITE" id="PS51257">
    <property type="entry name" value="PROKAR_LIPOPROTEIN"/>
    <property type="match status" value="1"/>
</dbReference>
<keyword evidence="9" id="KW-0449">Lipoprotein</keyword>
<evidence type="ECO:0000256" key="2">
    <source>
        <dbReference type="ARBA" id="ARBA00022729"/>
    </source>
</evidence>
<evidence type="ECO:0000256" key="6">
    <source>
        <dbReference type="SAM" id="MobiDB-lite"/>
    </source>
</evidence>
<dbReference type="PANTHER" id="PTHR13887:SF14">
    <property type="entry name" value="DISULFIDE BOND FORMATION PROTEIN D"/>
    <property type="match status" value="1"/>
</dbReference>
<dbReference type="GO" id="GO:0016491">
    <property type="term" value="F:oxidoreductase activity"/>
    <property type="evidence" value="ECO:0007669"/>
    <property type="project" value="UniProtKB-KW"/>
</dbReference>
<feature type="signal peptide" evidence="7">
    <location>
        <begin position="1"/>
        <end position="22"/>
    </location>
</feature>
<dbReference type="Pfam" id="PF13462">
    <property type="entry name" value="Thioredoxin_4"/>
    <property type="match status" value="1"/>
</dbReference>
<evidence type="ECO:0000259" key="8">
    <source>
        <dbReference type="PROSITE" id="PS51352"/>
    </source>
</evidence>
<evidence type="ECO:0000256" key="1">
    <source>
        <dbReference type="ARBA" id="ARBA00005791"/>
    </source>
</evidence>
<protein>
    <submittedName>
        <fullName evidence="9">Putative lipoprotein</fullName>
    </submittedName>
</protein>
<feature type="compositionally biased region" description="Low complexity" evidence="6">
    <location>
        <begin position="296"/>
        <end position="309"/>
    </location>
</feature>
<evidence type="ECO:0000256" key="5">
    <source>
        <dbReference type="ARBA" id="ARBA00023284"/>
    </source>
</evidence>
<keyword evidence="3" id="KW-0560">Oxidoreductase</keyword>
<dbReference type="OrthoDB" id="117402at2"/>
<proteinExistence type="inferred from homology"/>
<feature type="domain" description="Thioredoxin" evidence="8">
    <location>
        <begin position="86"/>
        <end position="293"/>
    </location>
</feature>
<dbReference type="PROSITE" id="PS51352">
    <property type="entry name" value="THIOREDOXIN_2"/>
    <property type="match status" value="1"/>
</dbReference>
<keyword evidence="5" id="KW-0676">Redox-active center</keyword>
<sequence length="315" mass="34096">MPRIRIVAGLLVMVGLTAGCKAQSSTPSGSDPVLNRRIEVLVRSQYDVPPDYSVSIGTRKPSEFTGYESLPITITNGTKSQVIDFLISPDNAKLVHLETLDLTKDPANAIPITGRPIRGNPAAKVTVINFDDLECPFCARMHQELFPATLERYKDLVRFVYKDDPLSELHPWAAHAAVDANCLAAQNGGVYWTYVDYLHAHSEEITGEDRDLTKSIAALDRIARQEGTLGKLDETQLNACIAKQDETQIKASAKEAESLGIDGTPALFVNGERINGALPQEQVWLAIDRALRAEGEQPPAQQAQAAPGASAGGAK</sequence>
<evidence type="ECO:0000256" key="7">
    <source>
        <dbReference type="SAM" id="SignalP"/>
    </source>
</evidence>
<keyword evidence="2 7" id="KW-0732">Signal</keyword>
<comment type="similarity">
    <text evidence="1">Belongs to the thioredoxin family. DsbA subfamily.</text>
</comment>
<accession>A0A2N9LCD5</accession>
<feature type="region of interest" description="Disordered" evidence="6">
    <location>
        <begin position="294"/>
        <end position="315"/>
    </location>
</feature>
<reference evidence="10" key="1">
    <citation type="submission" date="2018-02" db="EMBL/GenBank/DDBJ databases">
        <authorList>
            <person name="Hausmann B."/>
        </authorList>
    </citation>
    <scope>NUCLEOTIDE SEQUENCE [LARGE SCALE GENOMIC DNA]</scope>
    <source>
        <strain evidence="10">Peat soil MAG SbA5</strain>
    </source>
</reference>
<dbReference type="InterPro" id="IPR013766">
    <property type="entry name" value="Thioredoxin_domain"/>
</dbReference>
<dbReference type="AlphaFoldDB" id="A0A2N9LCD5"/>
<evidence type="ECO:0000256" key="3">
    <source>
        <dbReference type="ARBA" id="ARBA00023002"/>
    </source>
</evidence>
<dbReference type="EMBL" id="OKRB01000086">
    <property type="protein sequence ID" value="SPE20942.1"/>
    <property type="molecule type" value="Genomic_DNA"/>
</dbReference>
<organism evidence="9 10">
    <name type="scientific">Candidatus Sulfuritelmatomonas gaucii</name>
    <dbReference type="NCBI Taxonomy" id="2043161"/>
    <lineage>
        <taxon>Bacteria</taxon>
        <taxon>Pseudomonadati</taxon>
        <taxon>Acidobacteriota</taxon>
        <taxon>Terriglobia</taxon>
        <taxon>Terriglobales</taxon>
        <taxon>Acidobacteriaceae</taxon>
        <taxon>Candidatus Sulfuritelmatomonas</taxon>
    </lineage>
</organism>
<dbReference type="InterPro" id="IPR012336">
    <property type="entry name" value="Thioredoxin-like_fold"/>
</dbReference>
<dbReference type="PANTHER" id="PTHR13887">
    <property type="entry name" value="GLUTATHIONE S-TRANSFERASE KAPPA"/>
    <property type="match status" value="1"/>
</dbReference>
<keyword evidence="4" id="KW-1015">Disulfide bond</keyword>
<dbReference type="Proteomes" id="UP000239735">
    <property type="component" value="Unassembled WGS sequence"/>
</dbReference>
<dbReference type="SUPFAM" id="SSF52833">
    <property type="entry name" value="Thioredoxin-like"/>
    <property type="match status" value="1"/>
</dbReference>
<dbReference type="InterPro" id="IPR036249">
    <property type="entry name" value="Thioredoxin-like_sf"/>
</dbReference>
<name>A0A2N9LCD5_9BACT</name>
<evidence type="ECO:0000256" key="4">
    <source>
        <dbReference type="ARBA" id="ARBA00023157"/>
    </source>
</evidence>
<evidence type="ECO:0000313" key="10">
    <source>
        <dbReference type="Proteomes" id="UP000239735"/>
    </source>
</evidence>
<feature type="chain" id="PRO_5014783205" evidence="7">
    <location>
        <begin position="23"/>
        <end position="315"/>
    </location>
</feature>
<dbReference type="Gene3D" id="3.40.30.10">
    <property type="entry name" value="Glutaredoxin"/>
    <property type="match status" value="1"/>
</dbReference>
<gene>
    <name evidence="9" type="ORF">SBA5_30147</name>
</gene>
<evidence type="ECO:0000313" key="9">
    <source>
        <dbReference type="EMBL" id="SPE20942.1"/>
    </source>
</evidence>